<keyword evidence="2" id="KW-1185">Reference proteome</keyword>
<accession>A0A183NLH5</accession>
<evidence type="ECO:0000313" key="2">
    <source>
        <dbReference type="Proteomes" id="UP000269396"/>
    </source>
</evidence>
<name>A0A183NLH5_9TREM</name>
<reference evidence="1 2" key="1">
    <citation type="submission" date="2018-11" db="EMBL/GenBank/DDBJ databases">
        <authorList>
            <consortium name="Pathogen Informatics"/>
        </authorList>
    </citation>
    <scope>NUCLEOTIDE SEQUENCE [LARGE SCALE GENOMIC DNA]</scope>
    <source>
        <strain>Denwood</strain>
        <strain evidence="2">Zambia</strain>
    </source>
</reference>
<sequence>MWLSVHYKNLCVVPVLLHRRIHHPAATDMLAINNHVHGLYAITETQP</sequence>
<dbReference type="EMBL" id="UZAL01004660">
    <property type="protein sequence ID" value="VDO90791.1"/>
    <property type="molecule type" value="Genomic_DNA"/>
</dbReference>
<dbReference type="Proteomes" id="UP000269396">
    <property type="component" value="Unassembled WGS sequence"/>
</dbReference>
<proteinExistence type="predicted"/>
<dbReference type="AlphaFoldDB" id="A0A183NLH5"/>
<protein>
    <submittedName>
        <fullName evidence="1">Uncharacterized protein</fullName>
    </submittedName>
</protein>
<gene>
    <name evidence="1" type="ORF">SMTD_LOCUS2961</name>
</gene>
<organism evidence="1 2">
    <name type="scientific">Schistosoma mattheei</name>
    <dbReference type="NCBI Taxonomy" id="31246"/>
    <lineage>
        <taxon>Eukaryota</taxon>
        <taxon>Metazoa</taxon>
        <taxon>Spiralia</taxon>
        <taxon>Lophotrochozoa</taxon>
        <taxon>Platyhelminthes</taxon>
        <taxon>Trematoda</taxon>
        <taxon>Digenea</taxon>
        <taxon>Strigeidida</taxon>
        <taxon>Schistosomatoidea</taxon>
        <taxon>Schistosomatidae</taxon>
        <taxon>Schistosoma</taxon>
    </lineage>
</organism>
<evidence type="ECO:0000313" key="1">
    <source>
        <dbReference type="EMBL" id="VDO90791.1"/>
    </source>
</evidence>